<dbReference type="PROSITE" id="PS50893">
    <property type="entry name" value="ABC_TRANSPORTER_2"/>
    <property type="match status" value="1"/>
</dbReference>
<protein>
    <submittedName>
        <fullName evidence="4">ATP-binding cassette domain-containing protein</fullName>
    </submittedName>
</protein>
<evidence type="ECO:0000256" key="2">
    <source>
        <dbReference type="ARBA" id="ARBA00022840"/>
    </source>
</evidence>
<dbReference type="GO" id="GO:0005524">
    <property type="term" value="F:ATP binding"/>
    <property type="evidence" value="ECO:0007669"/>
    <property type="project" value="UniProtKB-KW"/>
</dbReference>
<dbReference type="PANTHER" id="PTHR43119:SF1">
    <property type="entry name" value="ABC TRANSPORTER DOMAIN-CONTAINING PROTEIN"/>
    <property type="match status" value="1"/>
</dbReference>
<dbReference type="EMBL" id="JAFITO010000016">
    <property type="protein sequence ID" value="MBN4068451.1"/>
    <property type="molecule type" value="Genomic_DNA"/>
</dbReference>
<dbReference type="Proteomes" id="UP000717534">
    <property type="component" value="Unassembled WGS sequence"/>
</dbReference>
<keyword evidence="2 4" id="KW-0067">ATP-binding</keyword>
<dbReference type="SUPFAM" id="SSF52540">
    <property type="entry name" value="P-loop containing nucleoside triphosphate hydrolases"/>
    <property type="match status" value="1"/>
</dbReference>
<comment type="caution">
    <text evidence="4">The sequence shown here is derived from an EMBL/GenBank/DDBJ whole genome shotgun (WGS) entry which is preliminary data.</text>
</comment>
<organism evidence="4 5">
    <name type="scientific">Desulfotalea psychrophila</name>
    <dbReference type="NCBI Taxonomy" id="84980"/>
    <lineage>
        <taxon>Bacteria</taxon>
        <taxon>Pseudomonadati</taxon>
        <taxon>Thermodesulfobacteriota</taxon>
        <taxon>Desulfobulbia</taxon>
        <taxon>Desulfobulbales</taxon>
        <taxon>Desulfocapsaceae</taxon>
        <taxon>Desulfotalea</taxon>
    </lineage>
</organism>
<dbReference type="PANTHER" id="PTHR43119">
    <property type="entry name" value="ABC TRANSPORT PROTEIN ATP-BINDING COMPONENT-RELATED"/>
    <property type="match status" value="1"/>
</dbReference>
<name>A0ABS3ATM3_9BACT</name>
<evidence type="ECO:0000313" key="4">
    <source>
        <dbReference type="EMBL" id="MBN4068451.1"/>
    </source>
</evidence>
<feature type="domain" description="ABC transporter" evidence="3">
    <location>
        <begin position="4"/>
        <end position="203"/>
    </location>
</feature>
<dbReference type="Pfam" id="PF00005">
    <property type="entry name" value="ABC_tran"/>
    <property type="match status" value="1"/>
</dbReference>
<dbReference type="InterPro" id="IPR003593">
    <property type="entry name" value="AAA+_ATPase"/>
</dbReference>
<keyword evidence="1" id="KW-0547">Nucleotide-binding</keyword>
<keyword evidence="5" id="KW-1185">Reference proteome</keyword>
<evidence type="ECO:0000313" key="5">
    <source>
        <dbReference type="Proteomes" id="UP000717534"/>
    </source>
</evidence>
<dbReference type="Gene3D" id="3.40.50.300">
    <property type="entry name" value="P-loop containing nucleotide triphosphate hydrolases"/>
    <property type="match status" value="1"/>
</dbReference>
<proteinExistence type="predicted"/>
<dbReference type="InterPro" id="IPR027417">
    <property type="entry name" value="P-loop_NTPase"/>
</dbReference>
<gene>
    <name evidence="4" type="ORF">JYU06_02870</name>
</gene>
<evidence type="ECO:0000259" key="3">
    <source>
        <dbReference type="PROSITE" id="PS50893"/>
    </source>
</evidence>
<dbReference type="InterPro" id="IPR003439">
    <property type="entry name" value="ABC_transporter-like_ATP-bd"/>
</dbReference>
<evidence type="ECO:0000256" key="1">
    <source>
        <dbReference type="ARBA" id="ARBA00022741"/>
    </source>
</evidence>
<dbReference type="SMART" id="SM00382">
    <property type="entry name" value="AAA"/>
    <property type="match status" value="1"/>
</dbReference>
<sequence>MEGLSLVNLSFLENGPYSLTIEAGECIGLTGKSGVGKSQLLRAVADVIVHGGDCYLNGRSCLDMSPPKWRSMVAMVPAESFWWYDTVGSHFDPELERVDSVELLEKLGFTSDVMNWQVSRLSTGERQRLALVRTLVTGPKVLLLDEPTSSLDKKMVDVVEQLLADICSLRRTACLWVGHDLEQLFRVASRVFRLEQNGLTEEAC</sequence>
<reference evidence="4 5" key="1">
    <citation type="submission" date="2021-02" db="EMBL/GenBank/DDBJ databases">
        <title>Activity-based single-cell genomes from oceanic crustal fluid captures similar information to metagenomic and metatranscriptomic surveys with orders of magnitude less sampling.</title>
        <authorList>
            <person name="D'Angelo T.S."/>
            <person name="Orcutt B.N."/>
        </authorList>
    </citation>
    <scope>NUCLEOTIDE SEQUENCE [LARGE SCALE GENOMIC DNA]</scope>
    <source>
        <strain evidence="4">AH-315-G02</strain>
    </source>
</reference>
<accession>A0ABS3ATM3</accession>